<reference evidence="1" key="2">
    <citation type="journal article" date="2023" name="IMA Fungus">
        <title>Comparative genomic study of the Penicillium genus elucidates a diverse pangenome and 15 lateral gene transfer events.</title>
        <authorList>
            <person name="Petersen C."/>
            <person name="Sorensen T."/>
            <person name="Nielsen M.R."/>
            <person name="Sondergaard T.E."/>
            <person name="Sorensen J.L."/>
            <person name="Fitzpatrick D.A."/>
            <person name="Frisvad J.C."/>
            <person name="Nielsen K.L."/>
        </authorList>
    </citation>
    <scope>NUCLEOTIDE SEQUENCE</scope>
    <source>
        <strain evidence="1">IBT 26290</strain>
    </source>
</reference>
<dbReference type="RefSeq" id="XP_056538426.1">
    <property type="nucleotide sequence ID" value="XM_056692469.1"/>
</dbReference>
<dbReference type="EMBL" id="JAPQKN010000008">
    <property type="protein sequence ID" value="KAJ5151093.1"/>
    <property type="molecule type" value="Genomic_DNA"/>
</dbReference>
<dbReference type="Proteomes" id="UP001149163">
    <property type="component" value="Unassembled WGS sequence"/>
</dbReference>
<proteinExistence type="predicted"/>
<sequence>MASRQANYYCNFYVDCNIDELVQKAARTDGQESLTEAEALIVLDTPFGGCIPEDLKYLANQNRWSHNTKRLFDNALSLMLTEMDTEKRARVNADIAFERIKDIRRAESKNFTKDDLLNIVKCNAIGWVKALNGHLEEQPTWGFVCIRTSFGDDSWEKFKEFFVSATESALVFPRNFHRIRPQWKIQWVEDPAMGNASVIDLSPR</sequence>
<evidence type="ECO:0000313" key="1">
    <source>
        <dbReference type="EMBL" id="KAJ5151093.1"/>
    </source>
</evidence>
<comment type="caution">
    <text evidence="1">The sequence shown here is derived from an EMBL/GenBank/DDBJ whole genome shotgun (WGS) entry which is preliminary data.</text>
</comment>
<keyword evidence="2" id="KW-1185">Reference proteome</keyword>
<organism evidence="1 2">
    <name type="scientific">Penicillium canariense</name>
    <dbReference type="NCBI Taxonomy" id="189055"/>
    <lineage>
        <taxon>Eukaryota</taxon>
        <taxon>Fungi</taxon>
        <taxon>Dikarya</taxon>
        <taxon>Ascomycota</taxon>
        <taxon>Pezizomycotina</taxon>
        <taxon>Eurotiomycetes</taxon>
        <taxon>Eurotiomycetidae</taxon>
        <taxon>Eurotiales</taxon>
        <taxon>Aspergillaceae</taxon>
        <taxon>Penicillium</taxon>
    </lineage>
</organism>
<protein>
    <submittedName>
        <fullName evidence="1">Uncharacterized protein</fullName>
    </submittedName>
</protein>
<reference evidence="1" key="1">
    <citation type="submission" date="2022-11" db="EMBL/GenBank/DDBJ databases">
        <authorList>
            <person name="Petersen C."/>
        </authorList>
    </citation>
    <scope>NUCLEOTIDE SEQUENCE</scope>
    <source>
        <strain evidence="1">IBT 26290</strain>
    </source>
</reference>
<dbReference type="OrthoDB" id="4424523at2759"/>
<accession>A0A9W9HLS7</accession>
<evidence type="ECO:0000313" key="2">
    <source>
        <dbReference type="Proteomes" id="UP001149163"/>
    </source>
</evidence>
<gene>
    <name evidence="1" type="ORF">N7482_010345</name>
</gene>
<dbReference type="AlphaFoldDB" id="A0A9W9HLS7"/>
<name>A0A9W9HLS7_9EURO</name>
<dbReference type="GeneID" id="81431645"/>